<evidence type="ECO:0000313" key="2">
    <source>
        <dbReference type="EMBL" id="TXB71112.1"/>
    </source>
</evidence>
<dbReference type="Pfam" id="PF13466">
    <property type="entry name" value="STAS_2"/>
    <property type="match status" value="1"/>
</dbReference>
<proteinExistence type="predicted"/>
<name>A0A5C6SAQ7_9RHOB</name>
<dbReference type="Proteomes" id="UP000321562">
    <property type="component" value="Unassembled WGS sequence"/>
</dbReference>
<comment type="caution">
    <text evidence="2">The sequence shown here is derived from an EMBL/GenBank/DDBJ whole genome shotgun (WGS) entry which is preliminary data.</text>
</comment>
<dbReference type="EMBL" id="VOPL01000001">
    <property type="protein sequence ID" value="TXB71112.1"/>
    <property type="molecule type" value="Genomic_DNA"/>
</dbReference>
<protein>
    <submittedName>
        <fullName evidence="2">STAS domain-containing protein</fullName>
    </submittedName>
</protein>
<gene>
    <name evidence="2" type="ORF">FQV27_04495</name>
</gene>
<dbReference type="InterPro" id="IPR036513">
    <property type="entry name" value="STAS_dom_sf"/>
</dbReference>
<organism evidence="2 3">
    <name type="scientific">Paracoccus aurantiacus</name>
    <dbReference type="NCBI Taxonomy" id="2599412"/>
    <lineage>
        <taxon>Bacteria</taxon>
        <taxon>Pseudomonadati</taxon>
        <taxon>Pseudomonadota</taxon>
        <taxon>Alphaproteobacteria</taxon>
        <taxon>Rhodobacterales</taxon>
        <taxon>Paracoccaceae</taxon>
        <taxon>Paracoccus</taxon>
    </lineage>
</organism>
<reference evidence="2 3" key="1">
    <citation type="submission" date="2019-08" db="EMBL/GenBank/DDBJ databases">
        <authorList>
            <person name="Ye J."/>
        </authorList>
    </citation>
    <scope>NUCLEOTIDE SEQUENCE [LARGE SCALE GENOMIC DNA]</scope>
    <source>
        <strain evidence="2 3">TK008</strain>
    </source>
</reference>
<evidence type="ECO:0000313" key="3">
    <source>
        <dbReference type="Proteomes" id="UP000321562"/>
    </source>
</evidence>
<dbReference type="RefSeq" id="WP_147096597.1">
    <property type="nucleotide sequence ID" value="NZ_JBHUFH010000002.1"/>
</dbReference>
<evidence type="ECO:0000259" key="1">
    <source>
        <dbReference type="Pfam" id="PF13466"/>
    </source>
</evidence>
<accession>A0A5C6SAQ7</accession>
<dbReference type="OrthoDB" id="7280289at2"/>
<keyword evidence="3" id="KW-1185">Reference proteome</keyword>
<dbReference type="Gene3D" id="3.30.750.24">
    <property type="entry name" value="STAS domain"/>
    <property type="match status" value="1"/>
</dbReference>
<dbReference type="AlphaFoldDB" id="A0A5C6SAQ7"/>
<feature type="domain" description="MlaB-like STAS" evidence="1">
    <location>
        <begin position="5"/>
        <end position="80"/>
    </location>
</feature>
<dbReference type="InterPro" id="IPR058548">
    <property type="entry name" value="MlaB-like_STAS"/>
</dbReference>
<sequence length="91" mass="9462">MTTNLTLPARLDLIAARPLAREIAASSGDLLLDASQVKFMGGLCLQILLAARQNCIAARRGFSVVASSVDFEDAVSLFGIAPGLLDSEATA</sequence>